<evidence type="ECO:0000256" key="4">
    <source>
        <dbReference type="ARBA" id="ARBA00023136"/>
    </source>
</evidence>
<keyword evidence="7" id="KW-1185">Reference proteome</keyword>
<evidence type="ECO:0000313" key="6">
    <source>
        <dbReference type="EMBL" id="KAF9541386.1"/>
    </source>
</evidence>
<dbReference type="SUPFAM" id="SSF103473">
    <property type="entry name" value="MFS general substrate transporter"/>
    <property type="match status" value="1"/>
</dbReference>
<evidence type="ECO:0000256" key="2">
    <source>
        <dbReference type="ARBA" id="ARBA00022692"/>
    </source>
</evidence>
<dbReference type="PANTHER" id="PTHR23507">
    <property type="entry name" value="ZGC:174356"/>
    <property type="match status" value="1"/>
</dbReference>
<keyword evidence="4 5" id="KW-0472">Membrane</keyword>
<evidence type="ECO:0000256" key="1">
    <source>
        <dbReference type="ARBA" id="ARBA00004141"/>
    </source>
</evidence>
<evidence type="ECO:0000256" key="5">
    <source>
        <dbReference type="SAM" id="Phobius"/>
    </source>
</evidence>
<name>A0A9P6F3W1_9FUNG</name>
<dbReference type="GO" id="GO:0016020">
    <property type="term" value="C:membrane"/>
    <property type="evidence" value="ECO:0007669"/>
    <property type="project" value="UniProtKB-SubCell"/>
</dbReference>
<accession>A0A9P6F3W1</accession>
<comment type="caution">
    <text evidence="6">The sequence shown here is derived from an EMBL/GenBank/DDBJ whole genome shotgun (WGS) entry which is preliminary data.</text>
</comment>
<dbReference type="EMBL" id="JAAAXW010000168">
    <property type="protein sequence ID" value="KAF9541386.1"/>
    <property type="molecule type" value="Genomic_DNA"/>
</dbReference>
<evidence type="ECO:0000256" key="3">
    <source>
        <dbReference type="ARBA" id="ARBA00022989"/>
    </source>
</evidence>
<comment type="subcellular location">
    <subcellularLocation>
        <location evidence="1">Membrane</location>
        <topology evidence="1">Multi-pass membrane protein</topology>
    </subcellularLocation>
</comment>
<organism evidence="6 7">
    <name type="scientific">Mortierella hygrophila</name>
    <dbReference type="NCBI Taxonomy" id="979708"/>
    <lineage>
        <taxon>Eukaryota</taxon>
        <taxon>Fungi</taxon>
        <taxon>Fungi incertae sedis</taxon>
        <taxon>Mucoromycota</taxon>
        <taxon>Mortierellomycotina</taxon>
        <taxon>Mortierellomycetes</taxon>
        <taxon>Mortierellales</taxon>
        <taxon>Mortierellaceae</taxon>
        <taxon>Mortierella</taxon>
    </lineage>
</organism>
<proteinExistence type="predicted"/>
<feature type="transmembrane region" description="Helical" evidence="5">
    <location>
        <begin position="29"/>
        <end position="49"/>
    </location>
</feature>
<dbReference type="GO" id="GO:0022857">
    <property type="term" value="F:transmembrane transporter activity"/>
    <property type="evidence" value="ECO:0007669"/>
    <property type="project" value="TreeGrafter"/>
</dbReference>
<protein>
    <submittedName>
        <fullName evidence="6">Uncharacterized protein</fullName>
    </submittedName>
</protein>
<dbReference type="Proteomes" id="UP000723463">
    <property type="component" value="Unassembled WGS sequence"/>
</dbReference>
<dbReference type="PANTHER" id="PTHR23507:SF1">
    <property type="entry name" value="FI18259P1-RELATED"/>
    <property type="match status" value="1"/>
</dbReference>
<feature type="transmembrane region" description="Helical" evidence="5">
    <location>
        <begin position="122"/>
        <end position="143"/>
    </location>
</feature>
<reference evidence="6" key="1">
    <citation type="journal article" date="2020" name="Fungal Divers.">
        <title>Resolving the Mortierellaceae phylogeny through synthesis of multi-gene phylogenetics and phylogenomics.</title>
        <authorList>
            <person name="Vandepol N."/>
            <person name="Liber J."/>
            <person name="Desiro A."/>
            <person name="Na H."/>
            <person name="Kennedy M."/>
            <person name="Barry K."/>
            <person name="Grigoriev I.V."/>
            <person name="Miller A.N."/>
            <person name="O'Donnell K."/>
            <person name="Stajich J.E."/>
            <person name="Bonito G."/>
        </authorList>
    </citation>
    <scope>NUCLEOTIDE SEQUENCE</scope>
    <source>
        <strain evidence="6">NRRL 2591</strain>
    </source>
</reference>
<feature type="transmembrane region" description="Helical" evidence="5">
    <location>
        <begin position="230"/>
        <end position="249"/>
    </location>
</feature>
<keyword evidence="3 5" id="KW-1133">Transmembrane helix</keyword>
<feature type="transmembrane region" description="Helical" evidence="5">
    <location>
        <begin position="163"/>
        <end position="183"/>
    </location>
</feature>
<dbReference type="InterPro" id="IPR036259">
    <property type="entry name" value="MFS_trans_sf"/>
</dbReference>
<gene>
    <name evidence="6" type="ORF">EC957_003116</name>
</gene>
<keyword evidence="2 5" id="KW-0812">Transmembrane</keyword>
<sequence length="335" mass="36647">MGYIVVAMAIGSMGGAALKTHIEESTGDFTLILRITLIVIALLAIYMTFVPESLRRKPIPLPYLAPHREEIEHGTEDTASPPTRSYFWTIVGFFNDGTSMILDPVLAILPGRISKSANMASSATLLLILLAHFLVSLGSYGEINLVVSMTALVFHWDLDDTKQYQIFTSLATTVVLLGLLPLWNSAYKAFVIDDTDDQTQPAAHHDWIQHSPQPTPSRPLFDLEAIKMDLFFSICSLPFVIVGYLLIPLFPTPTILYFAGGLTTIGAISFVSVISLLSSVVPNHLVGAVFGAYSICQQLANIVFGLTYEFLYVKAKATLPLLYFYVSAGFACADV</sequence>
<evidence type="ECO:0000313" key="7">
    <source>
        <dbReference type="Proteomes" id="UP000723463"/>
    </source>
</evidence>
<dbReference type="Gene3D" id="1.20.1250.20">
    <property type="entry name" value="MFS general substrate transporter like domains"/>
    <property type="match status" value="1"/>
</dbReference>
<dbReference type="AlphaFoldDB" id="A0A9P6F3W1"/>
<feature type="transmembrane region" description="Helical" evidence="5">
    <location>
        <begin position="255"/>
        <end position="277"/>
    </location>
</feature>